<evidence type="ECO:0000313" key="3">
    <source>
        <dbReference type="Proteomes" id="UP000190648"/>
    </source>
</evidence>
<name>A0A1V4KSV8_PATFA</name>
<comment type="caution">
    <text evidence="2">The sequence shown here is derived from an EMBL/GenBank/DDBJ whole genome shotgun (WGS) entry which is preliminary data.</text>
</comment>
<evidence type="ECO:0000256" key="1">
    <source>
        <dbReference type="SAM" id="MobiDB-lite"/>
    </source>
</evidence>
<organism evidence="2 3">
    <name type="scientific">Patagioenas fasciata monilis</name>
    <dbReference type="NCBI Taxonomy" id="372326"/>
    <lineage>
        <taxon>Eukaryota</taxon>
        <taxon>Metazoa</taxon>
        <taxon>Chordata</taxon>
        <taxon>Craniata</taxon>
        <taxon>Vertebrata</taxon>
        <taxon>Euteleostomi</taxon>
        <taxon>Archelosauria</taxon>
        <taxon>Archosauria</taxon>
        <taxon>Dinosauria</taxon>
        <taxon>Saurischia</taxon>
        <taxon>Theropoda</taxon>
        <taxon>Coelurosauria</taxon>
        <taxon>Aves</taxon>
        <taxon>Neognathae</taxon>
        <taxon>Neoaves</taxon>
        <taxon>Columbimorphae</taxon>
        <taxon>Columbiformes</taxon>
        <taxon>Columbidae</taxon>
        <taxon>Patagioenas</taxon>
    </lineage>
</organism>
<feature type="compositionally biased region" description="Basic and acidic residues" evidence="1">
    <location>
        <begin position="91"/>
        <end position="109"/>
    </location>
</feature>
<dbReference type="EMBL" id="LSYS01001700">
    <property type="protein sequence ID" value="OPJ87519.1"/>
    <property type="molecule type" value="Genomic_DNA"/>
</dbReference>
<sequence length="109" mass="11840">MLARPQSLLAADAAVAAAFALLPAAVLRTQVHDRVSRLLQPVPGLVSPGTDSSWLSSSKSPLLERESDLPSLKNDCSTQRNSLFEMNNRLNMKDAEHQTGNHSEDFDLA</sequence>
<gene>
    <name evidence="2" type="ORF">AV530_000979</name>
</gene>
<keyword evidence="3" id="KW-1185">Reference proteome</keyword>
<reference evidence="2 3" key="1">
    <citation type="submission" date="2016-02" db="EMBL/GenBank/DDBJ databases">
        <title>Band-tailed pigeon sequencing and assembly.</title>
        <authorList>
            <person name="Soares A.E."/>
            <person name="Novak B.J."/>
            <person name="Rice E.S."/>
            <person name="O'Connell B."/>
            <person name="Chang D."/>
            <person name="Weber S."/>
            <person name="Shapiro B."/>
        </authorList>
    </citation>
    <scope>NUCLEOTIDE SEQUENCE [LARGE SCALE GENOMIC DNA]</scope>
    <source>
        <strain evidence="2">BTP2013</strain>
        <tissue evidence="2">Blood</tissue>
    </source>
</reference>
<feature type="compositionally biased region" description="Polar residues" evidence="1">
    <location>
        <begin position="74"/>
        <end position="90"/>
    </location>
</feature>
<evidence type="ECO:0000313" key="2">
    <source>
        <dbReference type="EMBL" id="OPJ87519.1"/>
    </source>
</evidence>
<feature type="region of interest" description="Disordered" evidence="1">
    <location>
        <begin position="40"/>
        <end position="109"/>
    </location>
</feature>
<feature type="compositionally biased region" description="Low complexity" evidence="1">
    <location>
        <begin position="52"/>
        <end position="61"/>
    </location>
</feature>
<dbReference type="Proteomes" id="UP000190648">
    <property type="component" value="Unassembled WGS sequence"/>
</dbReference>
<accession>A0A1V4KSV8</accession>
<proteinExistence type="predicted"/>
<protein>
    <submittedName>
        <fullName evidence="2">Uncharacterized protein</fullName>
    </submittedName>
</protein>
<dbReference type="AlphaFoldDB" id="A0A1V4KSV8"/>